<accession>A0A6A5SDF5</accession>
<dbReference type="Proteomes" id="UP000800038">
    <property type="component" value="Unassembled WGS sequence"/>
</dbReference>
<keyword evidence="1" id="KW-0812">Transmembrane</keyword>
<dbReference type="EMBL" id="ML976119">
    <property type="protein sequence ID" value="KAF1937962.1"/>
    <property type="molecule type" value="Genomic_DNA"/>
</dbReference>
<keyword evidence="1" id="KW-1133">Transmembrane helix</keyword>
<keyword evidence="1" id="KW-0472">Membrane</keyword>
<evidence type="ECO:0000313" key="3">
    <source>
        <dbReference type="Proteomes" id="UP000800038"/>
    </source>
</evidence>
<organism evidence="2 3">
    <name type="scientific">Clathrospora elynae</name>
    <dbReference type="NCBI Taxonomy" id="706981"/>
    <lineage>
        <taxon>Eukaryota</taxon>
        <taxon>Fungi</taxon>
        <taxon>Dikarya</taxon>
        <taxon>Ascomycota</taxon>
        <taxon>Pezizomycotina</taxon>
        <taxon>Dothideomycetes</taxon>
        <taxon>Pleosporomycetidae</taxon>
        <taxon>Pleosporales</taxon>
        <taxon>Diademaceae</taxon>
        <taxon>Clathrospora</taxon>
    </lineage>
</organism>
<sequence>MAQATIESPMSGKSQSSTAAAIFRNDDPLTKELRDGAALGFNDISRLNRATSPAYEALSWLGPPSNDVFSAQDDPTITKPTSTGTPYQNNVYKGKATASHASWLSVAHGSGSEAEAELQAASRDALVAMGDWTAGILVPDETLKGSARAKSLDRRDRKRKFKKPLVKIIQHIDAPKASHVLHDPNQESTVTIPASLDGPDKTRLCRRATQHDDNQLRLAEEGHIRPESVSKSSRRPLSPTRIYLLTSNIVFIVLVVALSSFGAHQTGKHRIACTKGIVFGATVLVACFTVLAMIVARRAPQEAFLAGLLEIGIGFTLLSELDDFM</sequence>
<name>A0A6A5SDF5_9PLEO</name>
<reference evidence="2" key="1">
    <citation type="journal article" date="2020" name="Stud. Mycol.">
        <title>101 Dothideomycetes genomes: a test case for predicting lifestyles and emergence of pathogens.</title>
        <authorList>
            <person name="Haridas S."/>
            <person name="Albert R."/>
            <person name="Binder M."/>
            <person name="Bloem J."/>
            <person name="Labutti K."/>
            <person name="Salamov A."/>
            <person name="Andreopoulos B."/>
            <person name="Baker S."/>
            <person name="Barry K."/>
            <person name="Bills G."/>
            <person name="Bluhm B."/>
            <person name="Cannon C."/>
            <person name="Castanera R."/>
            <person name="Culley D."/>
            <person name="Daum C."/>
            <person name="Ezra D."/>
            <person name="Gonzalez J."/>
            <person name="Henrissat B."/>
            <person name="Kuo A."/>
            <person name="Liang C."/>
            <person name="Lipzen A."/>
            <person name="Lutzoni F."/>
            <person name="Magnuson J."/>
            <person name="Mondo S."/>
            <person name="Nolan M."/>
            <person name="Ohm R."/>
            <person name="Pangilinan J."/>
            <person name="Park H.-J."/>
            <person name="Ramirez L."/>
            <person name="Alfaro M."/>
            <person name="Sun H."/>
            <person name="Tritt A."/>
            <person name="Yoshinaga Y."/>
            <person name="Zwiers L.-H."/>
            <person name="Turgeon B."/>
            <person name="Goodwin S."/>
            <person name="Spatafora J."/>
            <person name="Crous P."/>
            <person name="Grigoriev I."/>
        </authorList>
    </citation>
    <scope>NUCLEOTIDE SEQUENCE</scope>
    <source>
        <strain evidence="2">CBS 161.51</strain>
    </source>
</reference>
<dbReference type="AlphaFoldDB" id="A0A6A5SDF5"/>
<proteinExistence type="predicted"/>
<keyword evidence="3" id="KW-1185">Reference proteome</keyword>
<gene>
    <name evidence="2" type="ORF">EJ02DRAFT_38822</name>
</gene>
<evidence type="ECO:0000256" key="1">
    <source>
        <dbReference type="SAM" id="Phobius"/>
    </source>
</evidence>
<evidence type="ECO:0000313" key="2">
    <source>
        <dbReference type="EMBL" id="KAF1937962.1"/>
    </source>
</evidence>
<feature type="transmembrane region" description="Helical" evidence="1">
    <location>
        <begin position="276"/>
        <end position="296"/>
    </location>
</feature>
<dbReference type="OrthoDB" id="3916171at2759"/>
<feature type="transmembrane region" description="Helical" evidence="1">
    <location>
        <begin position="242"/>
        <end position="264"/>
    </location>
</feature>
<protein>
    <submittedName>
        <fullName evidence="2">Uncharacterized protein</fullName>
    </submittedName>
</protein>